<dbReference type="RefSeq" id="WP_413257528.1">
    <property type="nucleotide sequence ID" value="NZ_JBHFNS010000050.1"/>
</dbReference>
<sequence>MLAYNESSIPGTTLAERLSLALAENLALEVANTSDCQVELYQGLKVVTVQAYKMHEFHPLHPETAVRQAAFSHVQETLELAARLNAPRILTVCGFGFEIIDRPLECCLEFFHSLVPIAKSLGIRMMIEPLSPLRAGAFTDPKDPKDVIKLMAMLNEPSVFGLAIDTGHLLDSGINLNDFFLNWQFPIEELQLKGARSTPPDPTIPLTVWLENLPQIPNVICVEHRQSISLPNFRELINWVRRSQLANDIFG</sequence>
<dbReference type="EMBL" id="JBHFNS010000050">
    <property type="protein sequence ID" value="MFB2936027.1"/>
    <property type="molecule type" value="Genomic_DNA"/>
</dbReference>
<protein>
    <submittedName>
        <fullName evidence="2">Sugar phosphate isomerase/epimerase family protein</fullName>
    </submittedName>
</protein>
<name>A0ABV4YBA5_9CYAN</name>
<dbReference type="GO" id="GO:0016853">
    <property type="term" value="F:isomerase activity"/>
    <property type="evidence" value="ECO:0007669"/>
    <property type="project" value="UniProtKB-KW"/>
</dbReference>
<comment type="caution">
    <text evidence="2">The sequence shown here is derived from an EMBL/GenBank/DDBJ whole genome shotgun (WGS) entry which is preliminary data.</text>
</comment>
<evidence type="ECO:0000313" key="2">
    <source>
        <dbReference type="EMBL" id="MFB2936027.1"/>
    </source>
</evidence>
<keyword evidence="3" id="KW-1185">Reference proteome</keyword>
<dbReference type="InterPro" id="IPR013022">
    <property type="entry name" value="Xyl_isomerase-like_TIM-brl"/>
</dbReference>
<dbReference type="Pfam" id="PF01261">
    <property type="entry name" value="AP_endonuc_2"/>
    <property type="match status" value="1"/>
</dbReference>
<proteinExistence type="predicted"/>
<dbReference type="Gene3D" id="3.20.20.150">
    <property type="entry name" value="Divalent-metal-dependent TIM barrel enzymes"/>
    <property type="match status" value="1"/>
</dbReference>
<dbReference type="Proteomes" id="UP001576776">
    <property type="component" value="Unassembled WGS sequence"/>
</dbReference>
<dbReference type="InterPro" id="IPR036237">
    <property type="entry name" value="Xyl_isomerase-like_sf"/>
</dbReference>
<organism evidence="2 3">
    <name type="scientific">Floridaenema fluviatile BLCC-F154</name>
    <dbReference type="NCBI Taxonomy" id="3153640"/>
    <lineage>
        <taxon>Bacteria</taxon>
        <taxon>Bacillati</taxon>
        <taxon>Cyanobacteriota</taxon>
        <taxon>Cyanophyceae</taxon>
        <taxon>Oscillatoriophycideae</taxon>
        <taxon>Aerosakkonematales</taxon>
        <taxon>Aerosakkonemataceae</taxon>
        <taxon>Floridanema</taxon>
        <taxon>Floridanema fluviatile</taxon>
    </lineage>
</organism>
<keyword evidence="2" id="KW-0413">Isomerase</keyword>
<gene>
    <name evidence="2" type="ORF">ACE1B6_12305</name>
</gene>
<dbReference type="SUPFAM" id="SSF51658">
    <property type="entry name" value="Xylose isomerase-like"/>
    <property type="match status" value="1"/>
</dbReference>
<evidence type="ECO:0000259" key="1">
    <source>
        <dbReference type="Pfam" id="PF01261"/>
    </source>
</evidence>
<accession>A0ABV4YBA5</accession>
<feature type="domain" description="Xylose isomerase-like TIM barrel" evidence="1">
    <location>
        <begin position="43"/>
        <end position="194"/>
    </location>
</feature>
<reference evidence="2 3" key="1">
    <citation type="submission" date="2024-09" db="EMBL/GenBank/DDBJ databases">
        <title>Floridaenema gen nov. (Aerosakkonemataceae, Aerosakkonematales ord. nov., Cyanobacteria) from benthic tropical and subtropical fresh waters, with the description of four new species.</title>
        <authorList>
            <person name="Moretto J.A."/>
            <person name="Berthold D.E."/>
            <person name="Lefler F.W."/>
            <person name="Huang I.-S."/>
            <person name="Laughinghouse H. IV."/>
        </authorList>
    </citation>
    <scope>NUCLEOTIDE SEQUENCE [LARGE SCALE GENOMIC DNA]</scope>
    <source>
        <strain evidence="2 3">BLCC-F154</strain>
    </source>
</reference>
<evidence type="ECO:0000313" key="3">
    <source>
        <dbReference type="Proteomes" id="UP001576776"/>
    </source>
</evidence>